<dbReference type="InterPro" id="IPR029058">
    <property type="entry name" value="AB_hydrolase_fold"/>
</dbReference>
<dbReference type="PANTHER" id="PTHR10655">
    <property type="entry name" value="LYSOPHOSPHOLIPASE-RELATED"/>
    <property type="match status" value="1"/>
</dbReference>
<reference evidence="4" key="1">
    <citation type="journal article" date="2023" name="Mol. Phylogenet. Evol.">
        <title>Genome-scale phylogeny and comparative genomics of the fungal order Sordariales.</title>
        <authorList>
            <person name="Hensen N."/>
            <person name="Bonometti L."/>
            <person name="Westerberg I."/>
            <person name="Brannstrom I.O."/>
            <person name="Guillou S."/>
            <person name="Cros-Aarteil S."/>
            <person name="Calhoun S."/>
            <person name="Haridas S."/>
            <person name="Kuo A."/>
            <person name="Mondo S."/>
            <person name="Pangilinan J."/>
            <person name="Riley R."/>
            <person name="LaButti K."/>
            <person name="Andreopoulos B."/>
            <person name="Lipzen A."/>
            <person name="Chen C."/>
            <person name="Yan M."/>
            <person name="Daum C."/>
            <person name="Ng V."/>
            <person name="Clum A."/>
            <person name="Steindorff A."/>
            <person name="Ohm R.A."/>
            <person name="Martin F."/>
            <person name="Silar P."/>
            <person name="Natvig D.O."/>
            <person name="Lalanne C."/>
            <person name="Gautier V."/>
            <person name="Ament-Velasquez S.L."/>
            <person name="Kruys A."/>
            <person name="Hutchinson M.I."/>
            <person name="Powell A.J."/>
            <person name="Barry K."/>
            <person name="Miller A.N."/>
            <person name="Grigoriev I.V."/>
            <person name="Debuchy R."/>
            <person name="Gladieux P."/>
            <person name="Hiltunen Thoren M."/>
            <person name="Johannesson H."/>
        </authorList>
    </citation>
    <scope>NUCLEOTIDE SEQUENCE [LARGE SCALE GENOMIC DNA]</scope>
    <source>
        <strain evidence="4">CBS 340.73</strain>
    </source>
</reference>
<dbReference type="GO" id="GO:0052689">
    <property type="term" value="F:carboxylic ester hydrolase activity"/>
    <property type="evidence" value="ECO:0007669"/>
    <property type="project" value="TreeGrafter"/>
</dbReference>
<evidence type="ECO:0000256" key="1">
    <source>
        <dbReference type="ARBA" id="ARBA00006499"/>
    </source>
</evidence>
<dbReference type="Proteomes" id="UP001303473">
    <property type="component" value="Unassembled WGS sequence"/>
</dbReference>
<dbReference type="AlphaFoldDB" id="A0AAN6NBT5"/>
<dbReference type="GO" id="GO:0008474">
    <property type="term" value="F:palmitoyl-(protein) hydrolase activity"/>
    <property type="evidence" value="ECO:0007669"/>
    <property type="project" value="TreeGrafter"/>
</dbReference>
<dbReference type="InterPro" id="IPR003140">
    <property type="entry name" value="PLipase/COase/thioEstase"/>
</dbReference>
<keyword evidence="4" id="KW-1185">Reference proteome</keyword>
<protein>
    <submittedName>
        <fullName evidence="3">Alpha/beta-hydrolase</fullName>
    </submittedName>
</protein>
<dbReference type="SUPFAM" id="SSF53474">
    <property type="entry name" value="alpha/beta-Hydrolases"/>
    <property type="match status" value="1"/>
</dbReference>
<evidence type="ECO:0000313" key="3">
    <source>
        <dbReference type="EMBL" id="KAK3942862.1"/>
    </source>
</evidence>
<comment type="caution">
    <text evidence="3">The sequence shown here is derived from an EMBL/GenBank/DDBJ whole genome shotgun (WGS) entry which is preliminary data.</text>
</comment>
<comment type="similarity">
    <text evidence="1">Belongs to the AB hydrolase superfamily. AB hydrolase 2 family.</text>
</comment>
<sequence length="326" mass="36001">MPGFNFLKKISGGLRRSNQDFRSPEPAVVDNTTYEQDITGQLGTLVEMHPESTMEGIQVITIEPKAPHTHTVVFLHGRGDNARDFSFAVGRWQDSQGRNLAAAFPSFKFIFPQAPMRKCAATADGPTWPQWFDVWNTRDFTDHEELQAEGLREMVPVIRRILASEAASLGSETLPSWGKVILAGISMGGATSVHTLFNLDAPKLGAFMGFSCRLPFPRCQAVLELREVLKLDEVPRDGGQSQVLANTPILLEHCVDDPLVLVEGGRGLRDKLRALGAQNVEWKEYPAGGHWFNSPHGMDDAVEFINRHVLGKGQQQALGEDAMDQS</sequence>
<dbReference type="Gene3D" id="3.40.50.1820">
    <property type="entry name" value="alpha/beta hydrolase"/>
    <property type="match status" value="1"/>
</dbReference>
<organism evidence="3 4">
    <name type="scientific">Diplogelasinospora grovesii</name>
    <dbReference type="NCBI Taxonomy" id="303347"/>
    <lineage>
        <taxon>Eukaryota</taxon>
        <taxon>Fungi</taxon>
        <taxon>Dikarya</taxon>
        <taxon>Ascomycota</taxon>
        <taxon>Pezizomycotina</taxon>
        <taxon>Sordariomycetes</taxon>
        <taxon>Sordariomycetidae</taxon>
        <taxon>Sordariales</taxon>
        <taxon>Diplogelasinosporaceae</taxon>
        <taxon>Diplogelasinospora</taxon>
    </lineage>
</organism>
<dbReference type="PANTHER" id="PTHR10655:SF63">
    <property type="entry name" value="PHOSPHOLIPASE_CARBOXYLESTERASE_THIOESTERASE DOMAIN-CONTAINING PROTEIN"/>
    <property type="match status" value="1"/>
</dbReference>
<dbReference type="Pfam" id="PF02230">
    <property type="entry name" value="Abhydrolase_2"/>
    <property type="match status" value="1"/>
</dbReference>
<name>A0AAN6NBT5_9PEZI</name>
<accession>A0AAN6NBT5</accession>
<evidence type="ECO:0000259" key="2">
    <source>
        <dbReference type="Pfam" id="PF02230"/>
    </source>
</evidence>
<gene>
    <name evidence="3" type="ORF">QBC46DRAFT_378969</name>
</gene>
<dbReference type="GO" id="GO:0005737">
    <property type="term" value="C:cytoplasm"/>
    <property type="evidence" value="ECO:0007669"/>
    <property type="project" value="TreeGrafter"/>
</dbReference>
<dbReference type="InterPro" id="IPR050565">
    <property type="entry name" value="LYPA1-2/EST-like"/>
</dbReference>
<proteinExistence type="inferred from homology"/>
<dbReference type="EMBL" id="MU853770">
    <property type="protein sequence ID" value="KAK3942862.1"/>
    <property type="molecule type" value="Genomic_DNA"/>
</dbReference>
<feature type="domain" description="Phospholipase/carboxylesterase/thioesterase" evidence="2">
    <location>
        <begin position="61"/>
        <end position="217"/>
    </location>
</feature>
<evidence type="ECO:0000313" key="4">
    <source>
        <dbReference type="Proteomes" id="UP001303473"/>
    </source>
</evidence>